<dbReference type="Proteomes" id="UP001281410">
    <property type="component" value="Unassembled WGS sequence"/>
</dbReference>
<reference evidence="2" key="1">
    <citation type="journal article" date="2023" name="Plant J.">
        <title>Genome sequences and population genomics provide insights into the demographic history, inbreeding, and mutation load of two 'living fossil' tree species of Dipteronia.</title>
        <authorList>
            <person name="Feng Y."/>
            <person name="Comes H.P."/>
            <person name="Chen J."/>
            <person name="Zhu S."/>
            <person name="Lu R."/>
            <person name="Zhang X."/>
            <person name="Li P."/>
            <person name="Qiu J."/>
            <person name="Olsen K.M."/>
            <person name="Qiu Y."/>
        </authorList>
    </citation>
    <scope>NUCLEOTIDE SEQUENCE</scope>
    <source>
        <strain evidence="2">NBL</strain>
    </source>
</reference>
<accession>A0AAE0A5K3</accession>
<dbReference type="AlphaFoldDB" id="A0AAE0A5K3"/>
<protein>
    <recommendedName>
        <fullName evidence="4">Retrotransposon Copia-like N-terminal domain-containing protein</fullName>
    </recommendedName>
</protein>
<evidence type="ECO:0000313" key="3">
    <source>
        <dbReference type="Proteomes" id="UP001281410"/>
    </source>
</evidence>
<feature type="compositionally biased region" description="Basic and acidic residues" evidence="1">
    <location>
        <begin position="213"/>
        <end position="223"/>
    </location>
</feature>
<feature type="region of interest" description="Disordered" evidence="1">
    <location>
        <begin position="187"/>
        <end position="223"/>
    </location>
</feature>
<organism evidence="2 3">
    <name type="scientific">Dipteronia sinensis</name>
    <dbReference type="NCBI Taxonomy" id="43782"/>
    <lineage>
        <taxon>Eukaryota</taxon>
        <taxon>Viridiplantae</taxon>
        <taxon>Streptophyta</taxon>
        <taxon>Embryophyta</taxon>
        <taxon>Tracheophyta</taxon>
        <taxon>Spermatophyta</taxon>
        <taxon>Magnoliopsida</taxon>
        <taxon>eudicotyledons</taxon>
        <taxon>Gunneridae</taxon>
        <taxon>Pentapetalae</taxon>
        <taxon>rosids</taxon>
        <taxon>malvids</taxon>
        <taxon>Sapindales</taxon>
        <taxon>Sapindaceae</taxon>
        <taxon>Hippocastanoideae</taxon>
        <taxon>Acereae</taxon>
        <taxon>Dipteronia</taxon>
    </lineage>
</organism>
<keyword evidence="3" id="KW-1185">Reference proteome</keyword>
<feature type="compositionally biased region" description="Low complexity" evidence="1">
    <location>
        <begin position="137"/>
        <end position="157"/>
    </location>
</feature>
<evidence type="ECO:0000313" key="2">
    <source>
        <dbReference type="EMBL" id="KAK3204542.1"/>
    </source>
</evidence>
<evidence type="ECO:0008006" key="4">
    <source>
        <dbReference type="Google" id="ProtNLM"/>
    </source>
</evidence>
<name>A0AAE0A5K3_9ROSI</name>
<comment type="caution">
    <text evidence="2">The sequence shown here is derived from an EMBL/GenBank/DDBJ whole genome shotgun (WGS) entry which is preliminary data.</text>
</comment>
<dbReference type="EMBL" id="JANJYJ010000006">
    <property type="protein sequence ID" value="KAK3204542.1"/>
    <property type="molecule type" value="Genomic_DNA"/>
</dbReference>
<feature type="compositionally biased region" description="Polar residues" evidence="1">
    <location>
        <begin position="158"/>
        <end position="171"/>
    </location>
</feature>
<evidence type="ECO:0000256" key="1">
    <source>
        <dbReference type="SAM" id="MobiDB-lite"/>
    </source>
</evidence>
<feature type="region of interest" description="Disordered" evidence="1">
    <location>
        <begin position="135"/>
        <end position="172"/>
    </location>
</feature>
<proteinExistence type="predicted"/>
<gene>
    <name evidence="2" type="ORF">Dsin_018588</name>
</gene>
<sequence length="223" mass="25026">MVSELHERSKLIHMVTSTLVTKNTSEHELSLQVLHQCSSLISLKLDSFNYLLWRSQMEPLIQSIDMAHHLVEGSELTKEITMDDGKSEPNPNYILWAKNDGLLTTWLLRNIETELSDTELANNILPELTVETENTALSPSENEELLTNNNESNSPSNGFSASDDNHSQTPEHQFLHDLPDLSEKLTIDLNDSGAGPMQTSKISPMVTRLKLKNNPELDPKLAN</sequence>